<sequence>MSRHSFNVLNELHPSNVHGRKVGARSLPRSPAERKQKCALQCSLIACSALSNRLARFRLFTKQQFSHNFQLSIFELSHFRRILKSVFSSLIPNQLRQLQLQSIQLQSIQ</sequence>
<evidence type="ECO:0000313" key="2">
    <source>
        <dbReference type="Proteomes" id="UP000001307"/>
    </source>
</evidence>
<protein>
    <submittedName>
        <fullName evidence="1">Uncharacterized protein</fullName>
    </submittedName>
</protein>
<dbReference type="Proteomes" id="UP000001307">
    <property type="component" value="Unassembled WGS sequence"/>
</dbReference>
<proteinExistence type="predicted"/>
<name>E4XYQ5_OIKDI</name>
<keyword evidence="2" id="KW-1185">Reference proteome</keyword>
<dbReference type="EMBL" id="FN653343">
    <property type="protein sequence ID" value="CBY14767.1"/>
    <property type="molecule type" value="Genomic_DNA"/>
</dbReference>
<organism evidence="1">
    <name type="scientific">Oikopleura dioica</name>
    <name type="common">Tunicate</name>
    <dbReference type="NCBI Taxonomy" id="34765"/>
    <lineage>
        <taxon>Eukaryota</taxon>
        <taxon>Metazoa</taxon>
        <taxon>Chordata</taxon>
        <taxon>Tunicata</taxon>
        <taxon>Appendicularia</taxon>
        <taxon>Copelata</taxon>
        <taxon>Oikopleuridae</taxon>
        <taxon>Oikopleura</taxon>
    </lineage>
</organism>
<gene>
    <name evidence="1" type="ORF">GSOID_T00009841001</name>
</gene>
<accession>E4XYQ5</accession>
<reference evidence="1" key="1">
    <citation type="journal article" date="2010" name="Science">
        <title>Plasticity of animal genome architecture unmasked by rapid evolution of a pelagic tunicate.</title>
        <authorList>
            <person name="Denoeud F."/>
            <person name="Henriet S."/>
            <person name="Mungpakdee S."/>
            <person name="Aury J.M."/>
            <person name="Da Silva C."/>
            <person name="Brinkmann H."/>
            <person name="Mikhaleva J."/>
            <person name="Olsen L.C."/>
            <person name="Jubin C."/>
            <person name="Canestro C."/>
            <person name="Bouquet J.M."/>
            <person name="Danks G."/>
            <person name="Poulain J."/>
            <person name="Campsteijn C."/>
            <person name="Adamski M."/>
            <person name="Cross I."/>
            <person name="Yadetie F."/>
            <person name="Muffato M."/>
            <person name="Louis A."/>
            <person name="Butcher S."/>
            <person name="Tsagkogeorga G."/>
            <person name="Konrad A."/>
            <person name="Singh S."/>
            <person name="Jensen M.F."/>
            <person name="Cong E.H."/>
            <person name="Eikeseth-Otteraa H."/>
            <person name="Noel B."/>
            <person name="Anthouard V."/>
            <person name="Porcel B.M."/>
            <person name="Kachouri-Lafond R."/>
            <person name="Nishino A."/>
            <person name="Ugolini M."/>
            <person name="Chourrout P."/>
            <person name="Nishida H."/>
            <person name="Aasland R."/>
            <person name="Huzurbazar S."/>
            <person name="Westhof E."/>
            <person name="Delsuc F."/>
            <person name="Lehrach H."/>
            <person name="Reinhardt R."/>
            <person name="Weissenbach J."/>
            <person name="Roy S.W."/>
            <person name="Artiguenave F."/>
            <person name="Postlethwait J.H."/>
            <person name="Manak J.R."/>
            <person name="Thompson E.M."/>
            <person name="Jaillon O."/>
            <person name="Du Pasquier L."/>
            <person name="Boudinot P."/>
            <person name="Liberles D.A."/>
            <person name="Volff J.N."/>
            <person name="Philippe H."/>
            <person name="Lenhard B."/>
            <person name="Roest Crollius H."/>
            <person name="Wincker P."/>
            <person name="Chourrout D."/>
        </authorList>
    </citation>
    <scope>NUCLEOTIDE SEQUENCE [LARGE SCALE GENOMIC DNA]</scope>
</reference>
<evidence type="ECO:0000313" key="1">
    <source>
        <dbReference type="EMBL" id="CBY14767.1"/>
    </source>
</evidence>
<dbReference type="AlphaFoldDB" id="E4XYQ5"/>
<dbReference type="InParanoid" id="E4XYQ5"/>